<organism evidence="15 16">
    <name type="scientific">Penicillium frequentans</name>
    <dbReference type="NCBI Taxonomy" id="3151616"/>
    <lineage>
        <taxon>Eukaryota</taxon>
        <taxon>Fungi</taxon>
        <taxon>Dikarya</taxon>
        <taxon>Ascomycota</taxon>
        <taxon>Pezizomycotina</taxon>
        <taxon>Eurotiomycetes</taxon>
        <taxon>Eurotiomycetidae</taxon>
        <taxon>Eurotiales</taxon>
        <taxon>Aspergillaceae</taxon>
        <taxon>Penicillium</taxon>
    </lineage>
</organism>
<evidence type="ECO:0000259" key="14">
    <source>
        <dbReference type="PROSITE" id="PS51327"/>
    </source>
</evidence>
<dbReference type="GO" id="GO:0005634">
    <property type="term" value="C:nucleus"/>
    <property type="evidence" value="ECO:0007669"/>
    <property type="project" value="TreeGrafter"/>
</dbReference>
<dbReference type="GO" id="GO:0003723">
    <property type="term" value="F:RNA binding"/>
    <property type="evidence" value="ECO:0007669"/>
    <property type="project" value="UniProtKB-UniRule"/>
</dbReference>
<dbReference type="PROSITE" id="PS00517">
    <property type="entry name" value="RNASE_3_1"/>
    <property type="match status" value="1"/>
</dbReference>
<dbReference type="GO" id="GO:0004386">
    <property type="term" value="F:helicase activity"/>
    <property type="evidence" value="ECO:0007669"/>
    <property type="project" value="UniProtKB-KW"/>
</dbReference>
<evidence type="ECO:0000256" key="1">
    <source>
        <dbReference type="ARBA" id="ARBA00022721"/>
    </source>
</evidence>
<keyword evidence="4" id="KW-0378">Hydrolase</keyword>
<keyword evidence="8" id="KW-0051">Antiviral defense</keyword>
<dbReference type="InterPro" id="IPR027417">
    <property type="entry name" value="P-loop_NTPase"/>
</dbReference>
<dbReference type="GO" id="GO:0030422">
    <property type="term" value="P:siRNA processing"/>
    <property type="evidence" value="ECO:0007669"/>
    <property type="project" value="TreeGrafter"/>
</dbReference>
<dbReference type="GO" id="GO:0004525">
    <property type="term" value="F:ribonuclease III activity"/>
    <property type="evidence" value="ECO:0007669"/>
    <property type="project" value="InterPro"/>
</dbReference>
<evidence type="ECO:0000256" key="7">
    <source>
        <dbReference type="ARBA" id="ARBA00022884"/>
    </source>
</evidence>
<feature type="domain" description="RNase III" evidence="11">
    <location>
        <begin position="808"/>
        <end position="911"/>
    </location>
</feature>
<dbReference type="CDD" id="cd00593">
    <property type="entry name" value="RIBOc"/>
    <property type="match status" value="2"/>
</dbReference>
<evidence type="ECO:0000259" key="13">
    <source>
        <dbReference type="PROSITE" id="PS51194"/>
    </source>
</evidence>
<accession>A0AAD6D655</accession>
<dbReference type="InterPro" id="IPR038248">
    <property type="entry name" value="Dicer_dimer_sf"/>
</dbReference>
<name>A0AAD6D655_9EURO</name>
<dbReference type="PROSITE" id="PS51194">
    <property type="entry name" value="HELICASE_CTER"/>
    <property type="match status" value="1"/>
</dbReference>
<keyword evidence="2" id="KW-0677">Repeat</keyword>
<dbReference type="EMBL" id="JAQIZZ010000001">
    <property type="protein sequence ID" value="KAJ5556705.1"/>
    <property type="molecule type" value="Genomic_DNA"/>
</dbReference>
<keyword evidence="7 10" id="KW-0694">RNA-binding</keyword>
<dbReference type="PROSITE" id="PS51327">
    <property type="entry name" value="DICER_DSRBF"/>
    <property type="match status" value="1"/>
</dbReference>
<dbReference type="InterPro" id="IPR036389">
    <property type="entry name" value="RNase_III_sf"/>
</dbReference>
<dbReference type="Pfam" id="PF00271">
    <property type="entry name" value="Helicase_C"/>
    <property type="match status" value="1"/>
</dbReference>
<dbReference type="InterPro" id="IPR000999">
    <property type="entry name" value="RNase_III_dom"/>
</dbReference>
<comment type="function">
    <text evidence="9">Dicer-like endonuclease involved in cleaving double-stranded RNA in the RNA interference (RNAi) pathway. Produces 21 to 25 bp dsRNAs (siRNAs) which target the selective destruction of homologous RNAs leading to sequence-specific suppression of gene expression, called post-transcriptional gene silencing (PTGS). Part of a broad host defense response against viral infection and transposons.</text>
</comment>
<dbReference type="SMART" id="SM00490">
    <property type="entry name" value="HELICc"/>
    <property type="match status" value="1"/>
</dbReference>
<dbReference type="PANTHER" id="PTHR14950">
    <property type="entry name" value="DICER-RELATED"/>
    <property type="match status" value="1"/>
</dbReference>
<feature type="domain" description="Helicase C-terminal" evidence="13">
    <location>
        <begin position="227"/>
        <end position="399"/>
    </location>
</feature>
<keyword evidence="5 15" id="KW-0347">Helicase</keyword>
<keyword evidence="16" id="KW-1185">Reference proteome</keyword>
<proteinExistence type="inferred from homology"/>
<evidence type="ECO:0000256" key="5">
    <source>
        <dbReference type="ARBA" id="ARBA00022806"/>
    </source>
</evidence>
<dbReference type="Gene3D" id="1.10.1520.10">
    <property type="entry name" value="Ribonuclease III domain"/>
    <property type="match status" value="2"/>
</dbReference>
<feature type="domain" description="RNase III" evidence="11">
    <location>
        <begin position="941"/>
        <end position="1128"/>
    </location>
</feature>
<dbReference type="SMART" id="SM00535">
    <property type="entry name" value="RIBOc"/>
    <property type="match status" value="2"/>
</dbReference>
<dbReference type="InterPro" id="IPR001650">
    <property type="entry name" value="Helicase_C-like"/>
</dbReference>
<dbReference type="Pfam" id="PF00636">
    <property type="entry name" value="Ribonuclease_3"/>
    <property type="match status" value="2"/>
</dbReference>
<keyword evidence="3" id="KW-0547">Nucleotide-binding</keyword>
<dbReference type="InterPro" id="IPR014001">
    <property type="entry name" value="Helicase_ATP-bd"/>
</dbReference>
<reference evidence="15 16" key="1">
    <citation type="journal article" date="2023" name="IMA Fungus">
        <title>Comparative genomic study of the Penicillium genus elucidates a diverse pangenome and 15 lateral gene transfer events.</title>
        <authorList>
            <person name="Petersen C."/>
            <person name="Sorensen T."/>
            <person name="Nielsen M.R."/>
            <person name="Sondergaard T.E."/>
            <person name="Sorensen J.L."/>
            <person name="Fitzpatrick D.A."/>
            <person name="Frisvad J.C."/>
            <person name="Nielsen K.L."/>
        </authorList>
    </citation>
    <scope>NUCLEOTIDE SEQUENCE [LARGE SCALE GENOMIC DNA]</scope>
    <source>
        <strain evidence="15 16">IBT 35679</strain>
    </source>
</reference>
<comment type="similarity">
    <text evidence="10">Belongs to the helicase family. Dicer subfamily.</text>
</comment>
<keyword evidence="6" id="KW-0067">ATP-binding</keyword>
<evidence type="ECO:0000256" key="9">
    <source>
        <dbReference type="ARBA" id="ARBA00025403"/>
    </source>
</evidence>
<dbReference type="GO" id="GO:0051607">
    <property type="term" value="P:defense response to virus"/>
    <property type="evidence" value="ECO:0007669"/>
    <property type="project" value="UniProtKB-KW"/>
</dbReference>
<evidence type="ECO:0000256" key="10">
    <source>
        <dbReference type="PROSITE-ProRule" id="PRU00657"/>
    </source>
</evidence>
<evidence type="ECO:0000259" key="11">
    <source>
        <dbReference type="PROSITE" id="PS50142"/>
    </source>
</evidence>
<dbReference type="SUPFAM" id="SSF52540">
    <property type="entry name" value="P-loop containing nucleoside triphosphate hydrolases"/>
    <property type="match status" value="1"/>
</dbReference>
<dbReference type="GO" id="GO:0005737">
    <property type="term" value="C:cytoplasm"/>
    <property type="evidence" value="ECO:0007669"/>
    <property type="project" value="TreeGrafter"/>
</dbReference>
<dbReference type="Pfam" id="PF03368">
    <property type="entry name" value="Dicer_dimer"/>
    <property type="match status" value="1"/>
</dbReference>
<comment type="caution">
    <text evidence="15">The sequence shown here is derived from an EMBL/GenBank/DDBJ whole genome shotgun (WGS) entry which is preliminary data.</text>
</comment>
<protein>
    <submittedName>
        <fullName evidence="15">ATP-dependent helicase dcl2</fullName>
    </submittedName>
</protein>
<dbReference type="SUPFAM" id="SSF69065">
    <property type="entry name" value="RNase III domain-like"/>
    <property type="match status" value="2"/>
</dbReference>
<evidence type="ECO:0000256" key="4">
    <source>
        <dbReference type="ARBA" id="ARBA00022801"/>
    </source>
</evidence>
<dbReference type="Gene3D" id="3.30.160.380">
    <property type="entry name" value="Dicer dimerisation domain"/>
    <property type="match status" value="1"/>
</dbReference>
<feature type="domain" description="Helicase ATP-binding" evidence="12">
    <location>
        <begin position="1"/>
        <end position="113"/>
    </location>
</feature>
<gene>
    <name evidence="15" type="ORF">N7494_000620</name>
</gene>
<feature type="domain" description="Dicer dsRNA-binding fold" evidence="14">
    <location>
        <begin position="420"/>
        <end position="514"/>
    </location>
</feature>
<evidence type="ECO:0000256" key="8">
    <source>
        <dbReference type="ARBA" id="ARBA00023118"/>
    </source>
</evidence>
<keyword evidence="1" id="KW-0930">Antiviral protein</keyword>
<evidence type="ECO:0000256" key="2">
    <source>
        <dbReference type="ARBA" id="ARBA00022737"/>
    </source>
</evidence>
<dbReference type="GO" id="GO:0005524">
    <property type="term" value="F:ATP binding"/>
    <property type="evidence" value="ECO:0007669"/>
    <property type="project" value="UniProtKB-KW"/>
</dbReference>
<dbReference type="Gene3D" id="3.40.50.300">
    <property type="entry name" value="P-loop containing nucleotide triphosphate hydrolases"/>
    <property type="match status" value="2"/>
</dbReference>
<dbReference type="AlphaFoldDB" id="A0AAD6D655"/>
<evidence type="ECO:0000256" key="6">
    <source>
        <dbReference type="ARBA" id="ARBA00022840"/>
    </source>
</evidence>
<dbReference type="InterPro" id="IPR005034">
    <property type="entry name" value="Dicer_dimerisation"/>
</dbReference>
<dbReference type="PROSITE" id="PS50142">
    <property type="entry name" value="RNASE_3_2"/>
    <property type="match status" value="2"/>
</dbReference>
<evidence type="ECO:0000313" key="15">
    <source>
        <dbReference type="EMBL" id="KAJ5556705.1"/>
    </source>
</evidence>
<dbReference type="PROSITE" id="PS51192">
    <property type="entry name" value="HELICASE_ATP_BIND_1"/>
    <property type="match status" value="1"/>
</dbReference>
<evidence type="ECO:0000259" key="12">
    <source>
        <dbReference type="PROSITE" id="PS51192"/>
    </source>
</evidence>
<sequence>MRMLTGDDGVDCWSNQDIWDTALGGMRVVFSTHAVLADALAHGFVSLQQLALLVFDEAHHCMKSHPGNRIMRDFYHQAKRENTYIPSILGLTASVDVAKIRELENNLDAVCRAPLAQHQELAEYGPERDFTNIVYSKNSGDTVKLPLCLQKLETIIMELRENGKAEGYSIPDDISKLPMKARAICCDLGAWALQYFLTKNFQLVARHVAKQEAIPSVQSPGHIYTALVTALGQILESPVVQLDDPGSICNKVEQLLAFLKLRDQEGFSAARNSFRCAPCVSSSANSESWAKDEFQEGEEVVLQFRSGLKNLIIATSVLEEGIDLPACHLAISYEVPDNITSFIQRRGRARTKICEFAVMTELDSESESMNSKRWKDLERQMESICLNHQRSHREMDERQSVINSLQLRTHAGALLTSEIAIPHLYHFCTTLRSGTTGKVHPTFSFEINMKGLHRSTVYPPSGVDTSLRIAKGHHWWATKQLAQQDAAFQAVHALYNGNLINDHFLPLFPKSAWGGDERHQAEPLAQLFQTEDFLKFWKNIPGHGMDGRLYRYRVGFAENGTDRPEISMALYTSVQMPLPLNEDIDLHWDDQTTLTVSLQSVDIETSITPSASERCVMRTIATLLFESTRAASSQECYPDCLPFFTPDIPVEELEDWLSVHQGSVTIRSGQSKIPILCPSGLVRSPGLHFVPHLFLRWSQDPYSKELFIESRRFSKRRNLLQRASLSHGNSYGTKLFTKTRVAAAECTIDHLPWELSLASLAIPPLIQLLHRHLMVNEIRTGILKGLPGITSNRLAEAITAPCSQWPINYQRLEFLGDSILKLSVSTHCFYRYPLWHEGYLSKFKDLLVSNRRRTQAAVDAHLGRFICTDFITRKHPVFAPFGDGFQIKELPRKIFADVIESLIGAVYISGGLSLSQKLLGIFFPEVADLLTAPQRTQKQFSCHLDPKLDILLDYKFKDRNLIWEALTHPSWQRDNTTGSYQRLELLGDAVLDFVVSKNLYNMRLRLSEGRMTQLRAALVNADFLAFLCMAFALTEPHYPTSNSTSDACEQAAKLQITPLWTFMRHDASDIVRAQASCSERFRVNGSTIRKSLEKDRSYPWAKLAELRPSKFYSDIIESTMGAIFVDSGGCIDSCERFLKRIKLIAYLERFMRERVLLDHPKEVFDRIFGTQKRDFQVEKTADGLYNVSVWVEGEEITTIDNCSTKNEAVVRGANAAIALLFRG</sequence>
<evidence type="ECO:0000256" key="3">
    <source>
        <dbReference type="ARBA" id="ARBA00022741"/>
    </source>
</evidence>
<dbReference type="Proteomes" id="UP001220324">
    <property type="component" value="Unassembled WGS sequence"/>
</dbReference>
<dbReference type="PANTHER" id="PTHR14950:SF37">
    <property type="entry name" value="ENDORIBONUCLEASE DICER"/>
    <property type="match status" value="1"/>
</dbReference>
<dbReference type="GO" id="GO:0050688">
    <property type="term" value="P:regulation of defense response to virus"/>
    <property type="evidence" value="ECO:0007669"/>
    <property type="project" value="UniProtKB-KW"/>
</dbReference>
<evidence type="ECO:0000313" key="16">
    <source>
        <dbReference type="Proteomes" id="UP001220324"/>
    </source>
</evidence>